<dbReference type="AlphaFoldDB" id="A0A7S4Q4U2"/>
<evidence type="ECO:0000313" key="2">
    <source>
        <dbReference type="EMBL" id="CAE4572354.1"/>
    </source>
</evidence>
<dbReference type="Pfam" id="PF17784">
    <property type="entry name" value="Sulfotransfer_4"/>
    <property type="match status" value="1"/>
</dbReference>
<dbReference type="SUPFAM" id="SSF52540">
    <property type="entry name" value="P-loop containing nucleoside triphosphate hydrolases"/>
    <property type="match status" value="1"/>
</dbReference>
<gene>
    <name evidence="2" type="ORF">AMON00008_LOCUS11973</name>
</gene>
<protein>
    <submittedName>
        <fullName evidence="2">Uncharacterized protein</fullName>
    </submittedName>
</protein>
<sequence>MVHQPWPDWEVAAGAVCAAAAGTAVASGAAPLPDRAPLSGTSASARPVVQVQRWKRGRNKIPAPPPVWPAPADQAQEPLPAEPPCRLGASSGSSCEPAWRRTENDGQVLSEAWPRSQVQAQPDARPRQLVLVLGMPKCGTTSLHEAFRSAGLDSVHWALGTGEDLRADRELRLWGVDADRRLIGRLMERAAAQGLPPLSGLPHHVDAVAEMNGLVWGPRGTVQAHFPQISLLEELAAHYPYAHFILNVRDHRRTIRMRRGWPVAPTRPASRRQGVWAARWVRSVDSHNDLRKRLVYADLPGLPPGAGARDDELIGWVAAHHERVRARLGGGRARLLVFDIEHHGAEELVAFLGRRVAWGQHNATW</sequence>
<organism evidence="2">
    <name type="scientific">Alexandrium monilatum</name>
    <dbReference type="NCBI Taxonomy" id="311494"/>
    <lineage>
        <taxon>Eukaryota</taxon>
        <taxon>Sar</taxon>
        <taxon>Alveolata</taxon>
        <taxon>Dinophyceae</taxon>
        <taxon>Gonyaulacales</taxon>
        <taxon>Pyrocystaceae</taxon>
        <taxon>Alexandrium</taxon>
    </lineage>
</organism>
<feature type="region of interest" description="Disordered" evidence="1">
    <location>
        <begin position="58"/>
        <end position="78"/>
    </location>
</feature>
<dbReference type="PANTHER" id="PTHR36978:SF4">
    <property type="entry name" value="P-LOOP CONTAINING NUCLEOSIDE TRIPHOSPHATE HYDROLASE PROTEIN"/>
    <property type="match status" value="1"/>
</dbReference>
<accession>A0A7S4Q4U2</accession>
<reference evidence="2" key="1">
    <citation type="submission" date="2021-01" db="EMBL/GenBank/DDBJ databases">
        <authorList>
            <person name="Corre E."/>
            <person name="Pelletier E."/>
            <person name="Niang G."/>
            <person name="Scheremetjew M."/>
            <person name="Finn R."/>
            <person name="Kale V."/>
            <person name="Holt S."/>
            <person name="Cochrane G."/>
            <person name="Meng A."/>
            <person name="Brown T."/>
            <person name="Cohen L."/>
        </authorList>
    </citation>
    <scope>NUCLEOTIDE SEQUENCE</scope>
    <source>
        <strain evidence="2">CCMP3105</strain>
    </source>
</reference>
<dbReference type="InterPro" id="IPR027417">
    <property type="entry name" value="P-loop_NTPase"/>
</dbReference>
<dbReference type="EMBL" id="HBNR01018111">
    <property type="protein sequence ID" value="CAE4572354.1"/>
    <property type="molecule type" value="Transcribed_RNA"/>
</dbReference>
<dbReference type="PANTHER" id="PTHR36978">
    <property type="entry name" value="P-LOOP CONTAINING NUCLEOTIDE TRIPHOSPHATE HYDROLASE"/>
    <property type="match status" value="1"/>
</dbReference>
<proteinExistence type="predicted"/>
<dbReference type="InterPro" id="IPR040632">
    <property type="entry name" value="Sulfotransfer_4"/>
</dbReference>
<dbReference type="Gene3D" id="3.40.50.300">
    <property type="entry name" value="P-loop containing nucleotide triphosphate hydrolases"/>
    <property type="match status" value="1"/>
</dbReference>
<evidence type="ECO:0000256" key="1">
    <source>
        <dbReference type="SAM" id="MobiDB-lite"/>
    </source>
</evidence>
<name>A0A7S4Q4U2_9DINO</name>